<gene>
    <name evidence="2" type="ORF">Mb0868</name>
</gene>
<accession>A0A3S8UYV6</accession>
<dbReference type="SUPFAM" id="SSF81383">
    <property type="entry name" value="F-box domain"/>
    <property type="match status" value="1"/>
</dbReference>
<dbReference type="InterPro" id="IPR001810">
    <property type="entry name" value="F-box_dom"/>
</dbReference>
<dbReference type="PANTHER" id="PTHR32134">
    <property type="entry name" value="FNIP REPEAT-CONTAINING PROTEIN"/>
    <property type="match status" value="1"/>
</dbReference>
<dbReference type="EMBL" id="MH046811">
    <property type="protein sequence ID" value="AZL89944.1"/>
    <property type="molecule type" value="Genomic_DNA"/>
</dbReference>
<dbReference type="InterPro" id="IPR051251">
    <property type="entry name" value="STK_FNIP-Repeat"/>
</dbReference>
<dbReference type="CDD" id="cd09917">
    <property type="entry name" value="F-box_SF"/>
    <property type="match status" value="1"/>
</dbReference>
<evidence type="ECO:0000313" key="2">
    <source>
        <dbReference type="EMBL" id="AZL89944.1"/>
    </source>
</evidence>
<dbReference type="Pfam" id="PF05725">
    <property type="entry name" value="FNIP"/>
    <property type="match status" value="1"/>
</dbReference>
<protein>
    <submittedName>
        <fullName evidence="2">F-box and FNIP repeat-containing protein</fullName>
    </submittedName>
</protein>
<proteinExistence type="predicted"/>
<name>A0A3S8UYV6_9VIRU</name>
<feature type="domain" description="F-box" evidence="1">
    <location>
        <begin position="6"/>
        <end position="43"/>
    </location>
</feature>
<dbReference type="InterPro" id="IPR008615">
    <property type="entry name" value="FNIP"/>
</dbReference>
<evidence type="ECO:0000259" key="1">
    <source>
        <dbReference type="Pfam" id="PF00646"/>
    </source>
</evidence>
<dbReference type="Pfam" id="PF00646">
    <property type="entry name" value="F-box"/>
    <property type="match status" value="1"/>
</dbReference>
<dbReference type="PANTHER" id="PTHR32134:SF173">
    <property type="entry name" value="FNIP REPEAT-CONTAINING PROTEIN-RELATED"/>
    <property type="match status" value="1"/>
</dbReference>
<sequence>MSSFDILNNDVIIYILEYLNDMDKISFLSVNSRLYSLINNVWFNGIYNYRLIKGLPYINRFKYIKYKTVSINIPDSVTHLTFGNNFNQDVKDCIPVSVTHLKFGHNFDQNVKNCIPNSVIYLTLKREFYERNKKKIDEILL</sequence>
<reference evidence="2" key="1">
    <citation type="submission" date="2018-03" db="EMBL/GenBank/DDBJ databases">
        <title>Draft genome sequences of Megaviruse, new member of the family Mimiviridae isolated from water in Shanghai, China.</title>
        <authorList>
            <person name="Xia Y."/>
        </authorList>
    </citation>
    <scope>NUCLEOTIDE SEQUENCE</scope>
    <source>
        <strain evidence="2">SH</strain>
    </source>
</reference>
<dbReference type="InterPro" id="IPR036047">
    <property type="entry name" value="F-box-like_dom_sf"/>
</dbReference>
<organism evidence="2">
    <name type="scientific">Megavirus baoshan</name>
    <dbReference type="NCBI Taxonomy" id="2496520"/>
    <lineage>
        <taxon>Viruses</taxon>
        <taxon>Varidnaviria</taxon>
        <taxon>Bamfordvirae</taxon>
        <taxon>Nucleocytoviricota</taxon>
        <taxon>Megaviricetes</taxon>
        <taxon>Imitervirales</taxon>
        <taxon>Mimiviridae</taxon>
        <taxon>Megamimivirinae</taxon>
        <taxon>Megavirus</taxon>
        <taxon>Megavirus baoshanense</taxon>
    </lineage>
</organism>